<keyword evidence="1" id="KW-0812">Transmembrane</keyword>
<dbReference type="KEGG" id="lnu:N7U66_10665"/>
<accession>A0A9E8SFI3</accession>
<evidence type="ECO:0000313" key="2">
    <source>
        <dbReference type="EMBL" id="WAC03827.1"/>
    </source>
</evidence>
<evidence type="ECO:0000313" key="3">
    <source>
        <dbReference type="Proteomes" id="UP001164705"/>
    </source>
</evidence>
<name>A0A9E8SFI3_9FLAO</name>
<organism evidence="2 3">
    <name type="scientific">Lacinutrix neustonica</name>
    <dbReference type="NCBI Taxonomy" id="2980107"/>
    <lineage>
        <taxon>Bacteria</taxon>
        <taxon>Pseudomonadati</taxon>
        <taxon>Bacteroidota</taxon>
        <taxon>Flavobacteriia</taxon>
        <taxon>Flavobacteriales</taxon>
        <taxon>Flavobacteriaceae</taxon>
        <taxon>Lacinutrix</taxon>
    </lineage>
</organism>
<dbReference type="RefSeq" id="WP_267678465.1">
    <property type="nucleotide sequence ID" value="NZ_CP113088.1"/>
</dbReference>
<dbReference type="Proteomes" id="UP001164705">
    <property type="component" value="Chromosome"/>
</dbReference>
<reference evidence="2" key="1">
    <citation type="submission" date="2022-11" db="EMBL/GenBank/DDBJ databases">
        <title>Lacinutrix neustonica HL-RS19T sp. nov., isolated from the surface microlayer sample of brackish Lake Shihwa.</title>
        <authorList>
            <person name="Choi J.Y."/>
            <person name="Hwang C.Y."/>
        </authorList>
    </citation>
    <scope>NUCLEOTIDE SEQUENCE</scope>
    <source>
        <strain evidence="2">HL-RS19</strain>
    </source>
</reference>
<dbReference type="AlphaFoldDB" id="A0A9E8SFI3"/>
<keyword evidence="1" id="KW-1133">Transmembrane helix</keyword>
<keyword evidence="1" id="KW-0472">Membrane</keyword>
<dbReference type="EMBL" id="CP113088">
    <property type="protein sequence ID" value="WAC03827.1"/>
    <property type="molecule type" value="Genomic_DNA"/>
</dbReference>
<protein>
    <submittedName>
        <fullName evidence="2">Uncharacterized protein</fullName>
    </submittedName>
</protein>
<gene>
    <name evidence="2" type="ORF">N7U66_10665</name>
</gene>
<keyword evidence="3" id="KW-1185">Reference proteome</keyword>
<feature type="transmembrane region" description="Helical" evidence="1">
    <location>
        <begin position="89"/>
        <end position="110"/>
    </location>
</feature>
<sequence length="162" mass="18452">MEDQNYIVFDQYLQGELAAEELIAFEARLKSDARFETAFKLYKDVSSHLQHKIENETETHAFRENLKNISNTHFNKIKTPLEAPKKPKVFRLGQLAIAASVVILLGLFMFNQFSNPVYSDYNTHEPMTVIRGADGMEAVMEATKAFNSADYIKANDLLRDGT</sequence>
<evidence type="ECO:0000256" key="1">
    <source>
        <dbReference type="SAM" id="Phobius"/>
    </source>
</evidence>
<proteinExistence type="predicted"/>